<dbReference type="GO" id="GO:0004559">
    <property type="term" value="F:alpha-mannosidase activity"/>
    <property type="evidence" value="ECO:0007669"/>
    <property type="project" value="InterPro"/>
</dbReference>
<dbReference type="Proteomes" id="UP000504611">
    <property type="component" value="Unplaced"/>
</dbReference>
<dbReference type="InterPro" id="IPR050843">
    <property type="entry name" value="Glycosyl_Hydrlase_38"/>
</dbReference>
<dbReference type="KEGG" id="ncc:104942255"/>
<dbReference type="Pfam" id="PF01074">
    <property type="entry name" value="Glyco_hydro_38N"/>
    <property type="match status" value="1"/>
</dbReference>
<evidence type="ECO:0000256" key="6">
    <source>
        <dbReference type="ARBA" id="ARBA00044360"/>
    </source>
</evidence>
<accession>A0A6I9MW40</accession>
<protein>
    <recommendedName>
        <fullName evidence="3">Lysosomal alpha-mannosidase</fullName>
    </recommendedName>
    <alternativeName>
        <fullName evidence="5">Lysosomal acid alpha-mannosidase</fullName>
    </alternativeName>
    <alternativeName>
        <fullName evidence="4">Mannosidase alpha class 2B member 1</fullName>
    </alternativeName>
    <alternativeName>
        <fullName evidence="6">Mannosidase alpha-B</fullName>
    </alternativeName>
</protein>
<dbReference type="InterPro" id="IPR028995">
    <property type="entry name" value="Glyco_hydro_57/38_cen_sf"/>
</dbReference>
<evidence type="ECO:0000256" key="1">
    <source>
        <dbReference type="ARBA" id="ARBA00022801"/>
    </source>
</evidence>
<dbReference type="Gene3D" id="3.20.110.10">
    <property type="entry name" value="Glycoside hydrolase 38, N terminal domain"/>
    <property type="match status" value="1"/>
</dbReference>
<dbReference type="PANTHER" id="PTHR11607">
    <property type="entry name" value="ALPHA-MANNOSIDASE"/>
    <property type="match status" value="1"/>
</dbReference>
<evidence type="ECO:0000256" key="5">
    <source>
        <dbReference type="ARBA" id="ARBA00044241"/>
    </source>
</evidence>
<dbReference type="OrthoDB" id="2016903at2759"/>
<evidence type="ECO:0000313" key="9">
    <source>
        <dbReference type="RefSeq" id="XP_010765760.1"/>
    </source>
</evidence>
<keyword evidence="8" id="KW-1185">Reference proteome</keyword>
<dbReference type="SUPFAM" id="SSF88688">
    <property type="entry name" value="Families 57/38 glycoside transferase middle domain"/>
    <property type="match status" value="1"/>
</dbReference>
<gene>
    <name evidence="9" type="primary">man2b1</name>
</gene>
<dbReference type="InterPro" id="IPR011330">
    <property type="entry name" value="Glyco_hydro/deAcase_b/a-brl"/>
</dbReference>
<keyword evidence="2" id="KW-0326">Glycosidase</keyword>
<evidence type="ECO:0000256" key="2">
    <source>
        <dbReference type="ARBA" id="ARBA00023295"/>
    </source>
</evidence>
<evidence type="ECO:0000313" key="8">
    <source>
        <dbReference type="Proteomes" id="UP000504611"/>
    </source>
</evidence>
<proteinExistence type="predicted"/>
<sequence>MGYDGFFFGRLDYQDRSQRMRTKEQELLWRASESLTPPMADLFTGILPNGYNPPTGFCWDQSCDDPPIRDDPELEDYNVDDVVNRFVAIANSQSLVYKTNHIIMTMGSDFQYENANLWYKNLDKLIRYVNAEQADGGKVNVLYSTPSCYLQELHRANSTWALKTDDFFPYADAAHDFWTGYFTSRPALKRYERISNSNLQ</sequence>
<dbReference type="InterPro" id="IPR000602">
    <property type="entry name" value="Glyco_hydro_38_N"/>
</dbReference>
<dbReference type="GO" id="GO:0005764">
    <property type="term" value="C:lysosome"/>
    <property type="evidence" value="ECO:0007669"/>
    <property type="project" value="TreeGrafter"/>
</dbReference>
<dbReference type="GeneID" id="104942255"/>
<dbReference type="InterPro" id="IPR037094">
    <property type="entry name" value="Glyco_hydro_38_cen_sf"/>
</dbReference>
<dbReference type="CTD" id="4125"/>
<dbReference type="GO" id="GO:0006013">
    <property type="term" value="P:mannose metabolic process"/>
    <property type="evidence" value="ECO:0007669"/>
    <property type="project" value="InterPro"/>
</dbReference>
<keyword evidence="1" id="KW-0378">Hydrolase</keyword>
<organism evidence="8 9">
    <name type="scientific">Notothenia coriiceps</name>
    <name type="common">black rockcod</name>
    <dbReference type="NCBI Taxonomy" id="8208"/>
    <lineage>
        <taxon>Eukaryota</taxon>
        <taxon>Metazoa</taxon>
        <taxon>Chordata</taxon>
        <taxon>Craniata</taxon>
        <taxon>Vertebrata</taxon>
        <taxon>Euteleostomi</taxon>
        <taxon>Actinopterygii</taxon>
        <taxon>Neopterygii</taxon>
        <taxon>Teleostei</taxon>
        <taxon>Neoteleostei</taxon>
        <taxon>Acanthomorphata</taxon>
        <taxon>Eupercaria</taxon>
        <taxon>Perciformes</taxon>
        <taxon>Notothenioidei</taxon>
        <taxon>Nototheniidae</taxon>
        <taxon>Notothenia</taxon>
    </lineage>
</organism>
<feature type="domain" description="Glycoside hydrolase family 38 N-terminal" evidence="7">
    <location>
        <begin position="1"/>
        <end position="171"/>
    </location>
</feature>
<dbReference type="SUPFAM" id="SSF88713">
    <property type="entry name" value="Glycoside hydrolase/deacetylase"/>
    <property type="match status" value="1"/>
</dbReference>
<dbReference type="InterPro" id="IPR027291">
    <property type="entry name" value="Glyco_hydro_38_N_sf"/>
</dbReference>
<reference evidence="9" key="1">
    <citation type="submission" date="2025-08" db="UniProtKB">
        <authorList>
            <consortium name="RefSeq"/>
        </authorList>
    </citation>
    <scope>IDENTIFICATION</scope>
    <source>
        <tissue evidence="9">Muscle</tissue>
    </source>
</reference>
<evidence type="ECO:0000256" key="4">
    <source>
        <dbReference type="ARBA" id="ARBA00044220"/>
    </source>
</evidence>
<dbReference type="FunFam" id="1.20.1270.50:FF:000002">
    <property type="entry name" value="Alpha-mannosidase"/>
    <property type="match status" value="1"/>
</dbReference>
<dbReference type="AlphaFoldDB" id="A0A6I9MW40"/>
<name>A0A6I9MW40_9TELE</name>
<dbReference type="PANTHER" id="PTHR11607:SF3">
    <property type="entry name" value="LYSOSOMAL ALPHA-MANNOSIDASE"/>
    <property type="match status" value="1"/>
</dbReference>
<evidence type="ECO:0000256" key="3">
    <source>
        <dbReference type="ARBA" id="ARBA00044166"/>
    </source>
</evidence>
<dbReference type="Gene3D" id="1.20.1270.50">
    <property type="entry name" value="Glycoside hydrolase family 38, central domain"/>
    <property type="match status" value="1"/>
</dbReference>
<feature type="non-terminal residue" evidence="9">
    <location>
        <position position="200"/>
    </location>
</feature>
<dbReference type="RefSeq" id="XP_010765760.1">
    <property type="nucleotide sequence ID" value="XM_010767458.1"/>
</dbReference>
<evidence type="ECO:0000259" key="7">
    <source>
        <dbReference type="Pfam" id="PF01074"/>
    </source>
</evidence>